<evidence type="ECO:0000313" key="13">
    <source>
        <dbReference type="EMBL" id="KFA90984.1"/>
    </source>
</evidence>
<protein>
    <recommendedName>
        <fullName evidence="3">histidine kinase</fullName>
        <ecNumber evidence="3">2.7.13.3</ecNumber>
    </recommendedName>
</protein>
<dbReference type="Gene3D" id="3.30.565.10">
    <property type="entry name" value="Histidine kinase-like ATPase, C-terminal domain"/>
    <property type="match status" value="1"/>
</dbReference>
<evidence type="ECO:0000256" key="5">
    <source>
        <dbReference type="ARBA" id="ARBA00022679"/>
    </source>
</evidence>
<evidence type="ECO:0000259" key="12">
    <source>
        <dbReference type="PROSITE" id="PS50885"/>
    </source>
</evidence>
<dbReference type="InterPro" id="IPR036890">
    <property type="entry name" value="HATPase_C_sf"/>
</dbReference>
<dbReference type="PRINTS" id="PR00344">
    <property type="entry name" value="BCTRLSENSOR"/>
</dbReference>
<dbReference type="SMART" id="SM00304">
    <property type="entry name" value="HAMP"/>
    <property type="match status" value="1"/>
</dbReference>
<dbReference type="CDD" id="cd06225">
    <property type="entry name" value="HAMP"/>
    <property type="match status" value="1"/>
</dbReference>
<dbReference type="PROSITE" id="PS50109">
    <property type="entry name" value="HIS_KIN"/>
    <property type="match status" value="1"/>
</dbReference>
<keyword evidence="6" id="KW-0547">Nucleotide-binding</keyword>
<dbReference type="Proteomes" id="UP000028547">
    <property type="component" value="Unassembled WGS sequence"/>
</dbReference>
<dbReference type="PANTHER" id="PTHR43065">
    <property type="entry name" value="SENSOR HISTIDINE KINASE"/>
    <property type="match status" value="1"/>
</dbReference>
<dbReference type="SMART" id="SM00387">
    <property type="entry name" value="HATPase_c"/>
    <property type="match status" value="1"/>
</dbReference>
<dbReference type="InterPro" id="IPR003661">
    <property type="entry name" value="HisK_dim/P_dom"/>
</dbReference>
<evidence type="ECO:0000256" key="4">
    <source>
        <dbReference type="ARBA" id="ARBA00022553"/>
    </source>
</evidence>
<name>A0A084SR99_9BACT</name>
<keyword evidence="4" id="KW-0597">Phosphoprotein</keyword>
<evidence type="ECO:0000256" key="7">
    <source>
        <dbReference type="ARBA" id="ARBA00022777"/>
    </source>
</evidence>
<dbReference type="Pfam" id="PF00672">
    <property type="entry name" value="HAMP"/>
    <property type="match status" value="1"/>
</dbReference>
<keyword evidence="9" id="KW-0902">Two-component regulatory system</keyword>
<feature type="transmembrane region" description="Helical" evidence="10">
    <location>
        <begin position="12"/>
        <end position="31"/>
    </location>
</feature>
<dbReference type="Pfam" id="PF00512">
    <property type="entry name" value="HisKA"/>
    <property type="match status" value="1"/>
</dbReference>
<gene>
    <name evidence="13" type="ORF">Q664_25035</name>
</gene>
<dbReference type="Gene3D" id="6.10.340.10">
    <property type="match status" value="1"/>
</dbReference>
<evidence type="ECO:0000256" key="1">
    <source>
        <dbReference type="ARBA" id="ARBA00000085"/>
    </source>
</evidence>
<dbReference type="InterPro" id="IPR036097">
    <property type="entry name" value="HisK_dim/P_sf"/>
</dbReference>
<dbReference type="PROSITE" id="PS50885">
    <property type="entry name" value="HAMP"/>
    <property type="match status" value="1"/>
</dbReference>
<keyword evidence="5" id="KW-0808">Transferase</keyword>
<dbReference type="PANTHER" id="PTHR43065:SF10">
    <property type="entry name" value="PEROXIDE STRESS-ACTIVATED HISTIDINE KINASE MAK3"/>
    <property type="match status" value="1"/>
</dbReference>
<keyword evidence="10" id="KW-1133">Transmembrane helix</keyword>
<dbReference type="Gene3D" id="1.10.287.130">
    <property type="match status" value="1"/>
</dbReference>
<feature type="transmembrane region" description="Helical" evidence="10">
    <location>
        <begin position="182"/>
        <end position="205"/>
    </location>
</feature>
<comment type="caution">
    <text evidence="13">The sequence shown here is derived from an EMBL/GenBank/DDBJ whole genome shotgun (WGS) entry which is preliminary data.</text>
</comment>
<evidence type="ECO:0000256" key="8">
    <source>
        <dbReference type="ARBA" id="ARBA00022840"/>
    </source>
</evidence>
<dbReference type="AlphaFoldDB" id="A0A084SR99"/>
<dbReference type="EMBL" id="JPMI01000166">
    <property type="protein sequence ID" value="KFA90984.1"/>
    <property type="molecule type" value="Genomic_DNA"/>
</dbReference>
<dbReference type="GO" id="GO:0005524">
    <property type="term" value="F:ATP binding"/>
    <property type="evidence" value="ECO:0007669"/>
    <property type="project" value="UniProtKB-KW"/>
</dbReference>
<dbReference type="RefSeq" id="WP_043400346.1">
    <property type="nucleotide sequence ID" value="NZ_JPMI01000166.1"/>
</dbReference>
<dbReference type="GO" id="GO:0016020">
    <property type="term" value="C:membrane"/>
    <property type="evidence" value="ECO:0007669"/>
    <property type="project" value="UniProtKB-SubCell"/>
</dbReference>
<proteinExistence type="predicted"/>
<dbReference type="SMART" id="SM00388">
    <property type="entry name" value="HisKA"/>
    <property type="match status" value="1"/>
</dbReference>
<organism evidence="13 14">
    <name type="scientific">Archangium violaceum Cb vi76</name>
    <dbReference type="NCBI Taxonomy" id="1406225"/>
    <lineage>
        <taxon>Bacteria</taxon>
        <taxon>Pseudomonadati</taxon>
        <taxon>Myxococcota</taxon>
        <taxon>Myxococcia</taxon>
        <taxon>Myxococcales</taxon>
        <taxon>Cystobacterineae</taxon>
        <taxon>Archangiaceae</taxon>
        <taxon>Archangium</taxon>
    </lineage>
</organism>
<dbReference type="InterPro" id="IPR003594">
    <property type="entry name" value="HATPase_dom"/>
</dbReference>
<dbReference type="InterPro" id="IPR004358">
    <property type="entry name" value="Sig_transdc_His_kin-like_C"/>
</dbReference>
<keyword evidence="10" id="KW-0472">Membrane</keyword>
<dbReference type="SUPFAM" id="SSF47384">
    <property type="entry name" value="Homodimeric domain of signal transducing histidine kinase"/>
    <property type="match status" value="1"/>
</dbReference>
<dbReference type="CDD" id="cd00082">
    <property type="entry name" value="HisKA"/>
    <property type="match status" value="1"/>
</dbReference>
<comment type="subcellular location">
    <subcellularLocation>
        <location evidence="2">Membrane</location>
    </subcellularLocation>
</comment>
<dbReference type="Pfam" id="PF02518">
    <property type="entry name" value="HATPase_c"/>
    <property type="match status" value="1"/>
</dbReference>
<dbReference type="SUPFAM" id="SSF158472">
    <property type="entry name" value="HAMP domain-like"/>
    <property type="match status" value="1"/>
</dbReference>
<dbReference type="EC" id="2.7.13.3" evidence="3"/>
<feature type="domain" description="Histidine kinase" evidence="11">
    <location>
        <begin position="275"/>
        <end position="477"/>
    </location>
</feature>
<evidence type="ECO:0000256" key="10">
    <source>
        <dbReference type="SAM" id="Phobius"/>
    </source>
</evidence>
<accession>A0A084SR99</accession>
<reference evidence="13 14" key="1">
    <citation type="submission" date="2014-07" db="EMBL/GenBank/DDBJ databases">
        <title>Draft Genome Sequence of Gephyronic Acid Producer, Cystobacter violaceus Strain Cb vi76.</title>
        <authorList>
            <person name="Stevens D.C."/>
            <person name="Young J."/>
            <person name="Carmichael R."/>
            <person name="Tan J."/>
            <person name="Taylor R.E."/>
        </authorList>
    </citation>
    <scope>NUCLEOTIDE SEQUENCE [LARGE SCALE GENOMIC DNA]</scope>
    <source>
        <strain evidence="13 14">Cb vi76</strain>
    </source>
</reference>
<keyword evidence="10" id="KW-0812">Transmembrane</keyword>
<feature type="domain" description="HAMP" evidence="12">
    <location>
        <begin position="206"/>
        <end position="258"/>
    </location>
</feature>
<dbReference type="GO" id="GO:0000155">
    <property type="term" value="F:phosphorelay sensor kinase activity"/>
    <property type="evidence" value="ECO:0007669"/>
    <property type="project" value="InterPro"/>
</dbReference>
<keyword evidence="8" id="KW-0067">ATP-binding</keyword>
<dbReference type="SUPFAM" id="SSF55874">
    <property type="entry name" value="ATPase domain of HSP90 chaperone/DNA topoisomerase II/histidine kinase"/>
    <property type="match status" value="1"/>
</dbReference>
<sequence length="481" mass="52395">MQVPSGTARRLSLALAALVSLFVVSSVLVLVHMREIHARMVEMQARQHAVRSALEVASAIRDTYAHQAHTLILGNDSHLHFYETAASRVSRLTEEMKGQALGPEERAWVEDIERAQRSLDTLFREALLPAVLAGRQEDMEREHGRALGLVSQMEERTDRLVSHFNHSVDAAEARVAELQSSAFQWTLFFLVGAPLLAMGVGVYIVRSVARPVARLREGAARLAAGDMHARIDITTPDEFGELARQFNAMTAALREHQERLVQSEKLAGIGRLAAGVAHEINNPLTVILGYVGMMKKKAEGNLREDLQVIEDEAVRSRDIVEDLLALSRPLPAEPEPVDLRALCEEVVERLRQGGQLGAVTVDVEGEARTAGHLTKLRQVVLNLMRNAVDACGETGRVRVRLVQTEKGAEVHVEDTGPGLSVTARERLFEPFFTTKPSGTGLGLAISQSIVQAHGGNLEAAAGTGPGAHFTVWLPATSQGRA</sequence>
<dbReference type="InterPro" id="IPR003660">
    <property type="entry name" value="HAMP_dom"/>
</dbReference>
<evidence type="ECO:0000259" key="11">
    <source>
        <dbReference type="PROSITE" id="PS50109"/>
    </source>
</evidence>
<evidence type="ECO:0000256" key="2">
    <source>
        <dbReference type="ARBA" id="ARBA00004370"/>
    </source>
</evidence>
<evidence type="ECO:0000256" key="3">
    <source>
        <dbReference type="ARBA" id="ARBA00012438"/>
    </source>
</evidence>
<evidence type="ECO:0000256" key="9">
    <source>
        <dbReference type="ARBA" id="ARBA00023012"/>
    </source>
</evidence>
<dbReference type="InterPro" id="IPR005467">
    <property type="entry name" value="His_kinase_dom"/>
</dbReference>
<keyword evidence="7 13" id="KW-0418">Kinase</keyword>
<evidence type="ECO:0000313" key="14">
    <source>
        <dbReference type="Proteomes" id="UP000028547"/>
    </source>
</evidence>
<comment type="catalytic activity">
    <reaction evidence="1">
        <text>ATP + protein L-histidine = ADP + protein N-phospho-L-histidine.</text>
        <dbReference type="EC" id="2.7.13.3"/>
    </reaction>
</comment>
<evidence type="ECO:0000256" key="6">
    <source>
        <dbReference type="ARBA" id="ARBA00022741"/>
    </source>
</evidence>